<feature type="signal peptide" evidence="2">
    <location>
        <begin position="1"/>
        <end position="20"/>
    </location>
</feature>
<dbReference type="Proteomes" id="UP000466442">
    <property type="component" value="Linkage Group LG9"/>
</dbReference>
<dbReference type="Pfam" id="PF01395">
    <property type="entry name" value="PBP_GOBP"/>
    <property type="match status" value="1"/>
</dbReference>
<dbReference type="SMART" id="SM00708">
    <property type="entry name" value="PhBP"/>
    <property type="match status" value="1"/>
</dbReference>
<reference evidence="3" key="1">
    <citation type="journal article" date="2015" name="PLoS ONE">
        <title>Molecular Characterization And Expression Profiling Of Odorant-binding Proteins In The Green Plant Bug Apolygus lucorum.</title>
        <authorList>
            <person name="Ding Y."/>
            <person name="Zhang Y."/>
        </authorList>
    </citation>
    <scope>NUCLEOTIDE SEQUENCE</scope>
</reference>
<evidence type="ECO:0000313" key="3">
    <source>
        <dbReference type="EMBL" id="AMQ76474.1"/>
    </source>
</evidence>
<dbReference type="InterPro" id="IPR036728">
    <property type="entry name" value="PBP_GOBP_sf"/>
</dbReference>
<dbReference type="EMBL" id="WIXP02000009">
    <property type="protein sequence ID" value="KAF6205762.1"/>
    <property type="molecule type" value="Genomic_DNA"/>
</dbReference>
<dbReference type="InterPro" id="IPR006170">
    <property type="entry name" value="PBP/GOBP"/>
</dbReference>
<dbReference type="Gene3D" id="1.10.238.20">
    <property type="entry name" value="Pheromone/general odorant binding protein domain"/>
    <property type="match status" value="1"/>
</dbReference>
<evidence type="ECO:0000313" key="4">
    <source>
        <dbReference type="EMBL" id="KAF6205762.1"/>
    </source>
</evidence>
<dbReference type="OrthoDB" id="6595846at2759"/>
<dbReference type="AlphaFoldDB" id="A0A142FH88"/>
<name>A0A142FH88_APOLU</name>
<dbReference type="GO" id="GO:0005615">
    <property type="term" value="C:extracellular space"/>
    <property type="evidence" value="ECO:0007669"/>
    <property type="project" value="TreeGrafter"/>
</dbReference>
<protein>
    <submittedName>
        <fullName evidence="3">Odorant-binding protein 21</fullName>
    </submittedName>
</protein>
<dbReference type="EMBL" id="KT281929">
    <property type="protein sequence ID" value="AMQ76474.1"/>
    <property type="molecule type" value="mRNA"/>
</dbReference>
<dbReference type="GO" id="GO:0005549">
    <property type="term" value="F:odorant binding"/>
    <property type="evidence" value="ECO:0007669"/>
    <property type="project" value="InterPro"/>
</dbReference>
<reference evidence="4" key="2">
    <citation type="journal article" date="2021" name="Mol. Ecol. Resour.">
        <title>Apolygus lucorum genome provides insights into omnivorousness and mesophyll feeding.</title>
        <authorList>
            <person name="Liu Y."/>
            <person name="Liu H."/>
            <person name="Wang H."/>
            <person name="Huang T."/>
            <person name="Liu B."/>
            <person name="Yang B."/>
            <person name="Yin L."/>
            <person name="Li B."/>
            <person name="Zhang Y."/>
            <person name="Zhang S."/>
            <person name="Jiang F."/>
            <person name="Zhang X."/>
            <person name="Ren Y."/>
            <person name="Wang B."/>
            <person name="Wang S."/>
            <person name="Lu Y."/>
            <person name="Wu K."/>
            <person name="Fan W."/>
            <person name="Wang G."/>
        </authorList>
    </citation>
    <scope>NUCLEOTIDE SEQUENCE</scope>
    <source>
        <strain evidence="4">12Hb</strain>
    </source>
</reference>
<accession>A0A142FH88</accession>
<dbReference type="GO" id="GO:0007608">
    <property type="term" value="P:sensory perception of smell"/>
    <property type="evidence" value="ECO:0007669"/>
    <property type="project" value="TreeGrafter"/>
</dbReference>
<organism evidence="3">
    <name type="scientific">Apolygus lucorum</name>
    <name type="common">Small green plant bug</name>
    <name type="synonym">Lygocoris lucorum</name>
    <dbReference type="NCBI Taxonomy" id="248454"/>
    <lineage>
        <taxon>Eukaryota</taxon>
        <taxon>Metazoa</taxon>
        <taxon>Ecdysozoa</taxon>
        <taxon>Arthropoda</taxon>
        <taxon>Hexapoda</taxon>
        <taxon>Insecta</taxon>
        <taxon>Pterygota</taxon>
        <taxon>Neoptera</taxon>
        <taxon>Paraneoptera</taxon>
        <taxon>Hemiptera</taxon>
        <taxon>Heteroptera</taxon>
        <taxon>Panheteroptera</taxon>
        <taxon>Cimicomorpha</taxon>
        <taxon>Miridae</taxon>
        <taxon>Mirini</taxon>
        <taxon>Apolygus</taxon>
    </lineage>
</organism>
<keyword evidence="1 2" id="KW-0732">Signal</keyword>
<dbReference type="PANTHER" id="PTHR11857">
    <property type="entry name" value="ODORANT BINDING PROTEIN-RELATED"/>
    <property type="match status" value="1"/>
</dbReference>
<dbReference type="CDD" id="cd23992">
    <property type="entry name" value="PBP_GOBP"/>
    <property type="match status" value="1"/>
</dbReference>
<dbReference type="SUPFAM" id="SSF47565">
    <property type="entry name" value="Insect pheromone/odorant-binding proteins"/>
    <property type="match status" value="1"/>
</dbReference>
<evidence type="ECO:0000313" key="5">
    <source>
        <dbReference type="Proteomes" id="UP000466442"/>
    </source>
</evidence>
<proteinExistence type="evidence at transcript level"/>
<evidence type="ECO:0000256" key="1">
    <source>
        <dbReference type="ARBA" id="ARBA00022729"/>
    </source>
</evidence>
<feature type="chain" id="PRO_5036300350" evidence="2">
    <location>
        <begin position="21"/>
        <end position="148"/>
    </location>
</feature>
<gene>
    <name evidence="3" type="primary">OBP21</name>
    <name evidence="4" type="ORF">GE061_019935</name>
</gene>
<evidence type="ECO:0000256" key="2">
    <source>
        <dbReference type="SAM" id="SignalP"/>
    </source>
</evidence>
<sequence length="148" mass="16641">MKFFVVSAALVLLVAAAVKANEKKANEKVTEIFNKCKETWPVTDEEIEQVKQKQSIPDSKNVKCILACMLKEAKILRDGEYNKDNAELMADVLYKDEPEHAEKSKQIIEMCSSELGTKTEGDDCEYAYKMSVCASKHAKELGVKTPEF</sequence>
<keyword evidence="5" id="KW-1185">Reference proteome</keyword>